<keyword evidence="1" id="KW-0472">Membrane</keyword>
<dbReference type="AlphaFoldDB" id="A0A1A9WQR2"/>
<organism evidence="2 3">
    <name type="scientific">Glossina brevipalpis</name>
    <dbReference type="NCBI Taxonomy" id="37001"/>
    <lineage>
        <taxon>Eukaryota</taxon>
        <taxon>Metazoa</taxon>
        <taxon>Ecdysozoa</taxon>
        <taxon>Arthropoda</taxon>
        <taxon>Hexapoda</taxon>
        <taxon>Insecta</taxon>
        <taxon>Pterygota</taxon>
        <taxon>Neoptera</taxon>
        <taxon>Endopterygota</taxon>
        <taxon>Diptera</taxon>
        <taxon>Brachycera</taxon>
        <taxon>Muscomorpha</taxon>
        <taxon>Hippoboscoidea</taxon>
        <taxon>Glossinidae</taxon>
        <taxon>Glossina</taxon>
    </lineage>
</organism>
<evidence type="ECO:0000256" key="1">
    <source>
        <dbReference type="SAM" id="Phobius"/>
    </source>
</evidence>
<reference evidence="2" key="2">
    <citation type="submission" date="2020-05" db="UniProtKB">
        <authorList>
            <consortium name="EnsemblMetazoa"/>
        </authorList>
    </citation>
    <scope>IDENTIFICATION</scope>
    <source>
        <strain evidence="2">IAEA</strain>
    </source>
</reference>
<evidence type="ECO:0000313" key="2">
    <source>
        <dbReference type="EnsemblMetazoa" id="GBRI028482-PA"/>
    </source>
</evidence>
<evidence type="ECO:0000313" key="3">
    <source>
        <dbReference type="Proteomes" id="UP000091820"/>
    </source>
</evidence>
<dbReference type="Proteomes" id="UP000091820">
    <property type="component" value="Unassembled WGS sequence"/>
</dbReference>
<keyword evidence="1" id="KW-1133">Transmembrane helix</keyword>
<feature type="transmembrane region" description="Helical" evidence="1">
    <location>
        <begin position="26"/>
        <end position="50"/>
    </location>
</feature>
<dbReference type="VEuPathDB" id="VectorBase:GBRI028482"/>
<accession>A0A1A9WQR2</accession>
<sequence>MFDNFTSQSCQRTTASHYERSLCEGALGLSIFLMKLYYFIVILITPYLLMKLITLKMLGRYGDKLSLNILKLKASSAYGHIVTVKLKEIATSYSHQLRNVISMPNLKKNIFNWATQRPSAKKDSIYRIDASTLNKMKAGADLAFITYPDAIANAIGN</sequence>
<proteinExistence type="predicted"/>
<dbReference type="EnsemblMetazoa" id="GBRI028482-RA">
    <property type="protein sequence ID" value="GBRI028482-PA"/>
    <property type="gene ID" value="GBRI028482"/>
</dbReference>
<keyword evidence="3" id="KW-1185">Reference proteome</keyword>
<name>A0A1A9WQR2_9MUSC</name>
<reference evidence="3" key="1">
    <citation type="submission" date="2014-03" db="EMBL/GenBank/DDBJ databases">
        <authorList>
            <person name="Aksoy S."/>
            <person name="Warren W."/>
            <person name="Wilson R.K."/>
        </authorList>
    </citation>
    <scope>NUCLEOTIDE SEQUENCE [LARGE SCALE GENOMIC DNA]</scope>
    <source>
        <strain evidence="3">IAEA</strain>
    </source>
</reference>
<keyword evidence="1" id="KW-0812">Transmembrane</keyword>
<protein>
    <submittedName>
        <fullName evidence="2">Uncharacterized protein</fullName>
    </submittedName>
</protein>